<keyword evidence="8 11" id="KW-0413">Isomerase</keyword>
<evidence type="ECO:0000256" key="10">
    <source>
        <dbReference type="ARBA" id="ARBA00066165"/>
    </source>
</evidence>
<comment type="function">
    <text evidence="9">Peptidyl-prolyl cis/trans isomerase (PPIase) that acts as a key virulence factor by promoting host leukocyte transformation. Binds to and isomerizes specific phosphorylated Ser/Thr-Pro (pSer/Thr-Pro) motifs in a subset of proteins, resulting in conformational changes in the proteins. Promotes host leukocyte transformation by binding to phosphorylated host FBXW7, disrupting dimerization and promoting FBXW7 autoubiquitination and subsequent degradation. Degradation of host FBXW7, leads to stabilization of JUN, which promotes cell transformation.</text>
</comment>
<dbReference type="InParanoid" id="A0A077ZQD7"/>
<dbReference type="InterPro" id="IPR046357">
    <property type="entry name" value="PPIase_dom_sf"/>
</dbReference>
<sequence>MSSPTQVRASHILLKHTGSRNPVDSYRNKQVTRSKQDAIDGIEQIKSQISSHEDFVRLAQEFSECRSAANGGDLGVFGRGQMQQQFEEAAFALQVGELSGLVDSDSGIHIILRLG</sequence>
<dbReference type="PROSITE" id="PS50198">
    <property type="entry name" value="PPIC_PPIASE_2"/>
    <property type="match status" value="1"/>
</dbReference>
<comment type="subunit">
    <text evidence="10">Interacts with host FBXW7; leading to FBXW7 autoubiquitination and subsequent degradation.</text>
</comment>
<dbReference type="FunFam" id="3.10.50.40:FF:000010">
    <property type="entry name" value="Peptidyl-prolyl cis-trans isomerase Pin1"/>
    <property type="match status" value="1"/>
</dbReference>
<dbReference type="PANTHER" id="PTHR10657:SF4">
    <property type="entry name" value="PEPTIDYL-PROLYL CIS-TRANS ISOMERASE-RELATED"/>
    <property type="match status" value="1"/>
</dbReference>
<dbReference type="Gene3D" id="3.10.50.40">
    <property type="match status" value="1"/>
</dbReference>
<organism evidence="15 16">
    <name type="scientific">Stylonychia lemnae</name>
    <name type="common">Ciliate</name>
    <dbReference type="NCBI Taxonomy" id="5949"/>
    <lineage>
        <taxon>Eukaryota</taxon>
        <taxon>Sar</taxon>
        <taxon>Alveolata</taxon>
        <taxon>Ciliophora</taxon>
        <taxon>Intramacronucleata</taxon>
        <taxon>Spirotrichea</taxon>
        <taxon>Stichotrichia</taxon>
        <taxon>Sporadotrichida</taxon>
        <taxon>Oxytrichidae</taxon>
        <taxon>Stylonychinae</taxon>
        <taxon>Stylonychia</taxon>
    </lineage>
</organism>
<evidence type="ECO:0000256" key="4">
    <source>
        <dbReference type="ARBA" id="ARBA00022562"/>
    </source>
</evidence>
<keyword evidence="4" id="KW-1048">Host nucleus</keyword>
<evidence type="ECO:0000313" key="15">
    <source>
        <dbReference type="EMBL" id="CDW72112.1"/>
    </source>
</evidence>
<keyword evidence="6 11" id="KW-0697">Rotamase</keyword>
<evidence type="ECO:0000259" key="14">
    <source>
        <dbReference type="PROSITE" id="PS50198"/>
    </source>
</evidence>
<dbReference type="PANTHER" id="PTHR10657">
    <property type="entry name" value="PEPTIDYL-PROLYL CIS-TRANS ISOMERASE"/>
    <property type="match status" value="1"/>
</dbReference>
<evidence type="ECO:0000313" key="16">
    <source>
        <dbReference type="Proteomes" id="UP000039865"/>
    </source>
</evidence>
<dbReference type="OrthoDB" id="2530521at2759"/>
<evidence type="ECO:0000256" key="5">
    <source>
        <dbReference type="ARBA" id="ARBA00023026"/>
    </source>
</evidence>
<evidence type="ECO:0000256" key="3">
    <source>
        <dbReference type="ARBA" id="ARBA00004192"/>
    </source>
</evidence>
<proteinExistence type="predicted"/>
<comment type="subcellular location">
    <subcellularLocation>
        <location evidence="3">Host cytoplasm</location>
    </subcellularLocation>
    <subcellularLocation>
        <location evidence="2">Host nucleus</location>
    </subcellularLocation>
</comment>
<evidence type="ECO:0000256" key="13">
    <source>
        <dbReference type="SAM" id="MobiDB-lite"/>
    </source>
</evidence>
<dbReference type="OMA" id="DEVQCLH"/>
<keyword evidence="16" id="KW-1185">Reference proteome</keyword>
<evidence type="ECO:0000256" key="7">
    <source>
        <dbReference type="ARBA" id="ARBA00023200"/>
    </source>
</evidence>
<protein>
    <recommendedName>
        <fullName evidence="12">Peptidyl-prolyl cis-trans isomerase</fullName>
        <ecNumber evidence="12">5.2.1.8</ecNumber>
    </recommendedName>
</protein>
<evidence type="ECO:0000256" key="11">
    <source>
        <dbReference type="PROSITE-ProRule" id="PRU00278"/>
    </source>
</evidence>
<dbReference type="Proteomes" id="UP000039865">
    <property type="component" value="Unassembled WGS sequence"/>
</dbReference>
<dbReference type="SUPFAM" id="SSF54534">
    <property type="entry name" value="FKBP-like"/>
    <property type="match status" value="1"/>
</dbReference>
<evidence type="ECO:0000256" key="2">
    <source>
        <dbReference type="ARBA" id="ARBA00004147"/>
    </source>
</evidence>
<dbReference type="GO" id="GO:0005829">
    <property type="term" value="C:cytosol"/>
    <property type="evidence" value="ECO:0007669"/>
    <property type="project" value="TreeGrafter"/>
</dbReference>
<evidence type="ECO:0000256" key="8">
    <source>
        <dbReference type="ARBA" id="ARBA00023235"/>
    </source>
</evidence>
<dbReference type="GO" id="GO:0042025">
    <property type="term" value="C:host cell nucleus"/>
    <property type="evidence" value="ECO:0007669"/>
    <property type="project" value="UniProtKB-SubCell"/>
</dbReference>
<dbReference type="EMBL" id="CCKQ01001019">
    <property type="protein sequence ID" value="CDW72112.1"/>
    <property type="molecule type" value="Genomic_DNA"/>
</dbReference>
<reference evidence="15 16" key="1">
    <citation type="submission" date="2014-06" db="EMBL/GenBank/DDBJ databases">
        <authorList>
            <person name="Swart Estienne"/>
        </authorList>
    </citation>
    <scope>NUCLEOTIDE SEQUENCE [LARGE SCALE GENOMIC DNA]</scope>
    <source>
        <strain evidence="15 16">130c</strain>
    </source>
</reference>
<accession>A0A077ZQD7</accession>
<feature type="region of interest" description="Disordered" evidence="13">
    <location>
        <begin position="1"/>
        <end position="32"/>
    </location>
</feature>
<evidence type="ECO:0000256" key="9">
    <source>
        <dbReference type="ARBA" id="ARBA00054022"/>
    </source>
</evidence>
<gene>
    <name evidence="15" type="primary">Contig5136.g5509</name>
    <name evidence="15" type="ORF">STYLEM_1066</name>
</gene>
<keyword evidence="5" id="KW-0843">Virulence</keyword>
<evidence type="ECO:0000256" key="1">
    <source>
        <dbReference type="ARBA" id="ARBA00000971"/>
    </source>
</evidence>
<comment type="catalytic activity">
    <reaction evidence="1 12">
        <text>[protein]-peptidylproline (omega=180) = [protein]-peptidylproline (omega=0)</text>
        <dbReference type="Rhea" id="RHEA:16237"/>
        <dbReference type="Rhea" id="RHEA-COMP:10747"/>
        <dbReference type="Rhea" id="RHEA-COMP:10748"/>
        <dbReference type="ChEBI" id="CHEBI:83833"/>
        <dbReference type="ChEBI" id="CHEBI:83834"/>
        <dbReference type="EC" id="5.2.1.8"/>
    </reaction>
</comment>
<evidence type="ECO:0000256" key="6">
    <source>
        <dbReference type="ARBA" id="ARBA00023110"/>
    </source>
</evidence>
<dbReference type="GO" id="GO:0003755">
    <property type="term" value="F:peptidyl-prolyl cis-trans isomerase activity"/>
    <property type="evidence" value="ECO:0007669"/>
    <property type="project" value="UniProtKB-UniRule"/>
</dbReference>
<evidence type="ECO:0000256" key="12">
    <source>
        <dbReference type="RuleBase" id="RU363014"/>
    </source>
</evidence>
<dbReference type="GO" id="GO:0005634">
    <property type="term" value="C:nucleus"/>
    <property type="evidence" value="ECO:0007669"/>
    <property type="project" value="TreeGrafter"/>
</dbReference>
<name>A0A077ZQD7_STYLE</name>
<feature type="domain" description="PpiC" evidence="14">
    <location>
        <begin position="4"/>
        <end position="115"/>
    </location>
</feature>
<dbReference type="GO" id="GO:0030430">
    <property type="term" value="C:host cell cytoplasm"/>
    <property type="evidence" value="ECO:0007669"/>
    <property type="project" value="UniProtKB-SubCell"/>
</dbReference>
<dbReference type="EC" id="5.2.1.8" evidence="12"/>
<dbReference type="InterPro" id="IPR000297">
    <property type="entry name" value="PPIase_PpiC"/>
</dbReference>
<dbReference type="InterPro" id="IPR051370">
    <property type="entry name" value="PPIase_Pin1"/>
</dbReference>
<keyword evidence="7" id="KW-1035">Host cytoplasm</keyword>
<dbReference type="AlphaFoldDB" id="A0A077ZQD7"/>
<dbReference type="Pfam" id="PF00639">
    <property type="entry name" value="Rotamase"/>
    <property type="match status" value="1"/>
</dbReference>